<accession>A0A381QUP1</accession>
<gene>
    <name evidence="1" type="ORF">METZ01_LOCUS35212</name>
</gene>
<evidence type="ECO:0000313" key="1">
    <source>
        <dbReference type="EMBL" id="SUZ82358.1"/>
    </source>
</evidence>
<dbReference type="AlphaFoldDB" id="A0A381QUP1"/>
<name>A0A381QUP1_9ZZZZ</name>
<feature type="non-terminal residue" evidence="1">
    <location>
        <position position="59"/>
    </location>
</feature>
<proteinExistence type="predicted"/>
<organism evidence="1">
    <name type="scientific">marine metagenome</name>
    <dbReference type="NCBI Taxonomy" id="408172"/>
    <lineage>
        <taxon>unclassified sequences</taxon>
        <taxon>metagenomes</taxon>
        <taxon>ecological metagenomes</taxon>
    </lineage>
</organism>
<reference evidence="1" key="1">
    <citation type="submission" date="2018-05" db="EMBL/GenBank/DDBJ databases">
        <authorList>
            <person name="Lanie J.A."/>
            <person name="Ng W.-L."/>
            <person name="Kazmierczak K.M."/>
            <person name="Andrzejewski T.M."/>
            <person name="Davidsen T.M."/>
            <person name="Wayne K.J."/>
            <person name="Tettelin H."/>
            <person name="Glass J.I."/>
            <person name="Rusch D."/>
            <person name="Podicherti R."/>
            <person name="Tsui H.-C.T."/>
            <person name="Winkler M.E."/>
        </authorList>
    </citation>
    <scope>NUCLEOTIDE SEQUENCE</scope>
</reference>
<dbReference type="EMBL" id="UINC01001504">
    <property type="protein sequence ID" value="SUZ82358.1"/>
    <property type="molecule type" value="Genomic_DNA"/>
</dbReference>
<protein>
    <submittedName>
        <fullName evidence="1">Uncharacterized protein</fullName>
    </submittedName>
</protein>
<sequence length="59" mass="6588">MKKSVTNIVVLYSIFGLVMTQAQEIEEITVTGSYIGSKFEKISVQVIDETEFNNLNVTS</sequence>